<accession>A0A8J7F3Y6</accession>
<keyword evidence="2 5" id="KW-0645">Protease</keyword>
<dbReference type="RefSeq" id="WP_193919298.1">
    <property type="nucleotide sequence ID" value="NZ_JADEWL010000021.1"/>
</dbReference>
<dbReference type="GO" id="GO:0008047">
    <property type="term" value="F:enzyme activator activity"/>
    <property type="evidence" value="ECO:0007669"/>
    <property type="project" value="InterPro"/>
</dbReference>
<evidence type="ECO:0000313" key="5">
    <source>
        <dbReference type="EMBL" id="MBE9212915.1"/>
    </source>
</evidence>
<comment type="similarity">
    <text evidence="1">Belongs to the peptidase A31 family.</text>
</comment>
<dbReference type="NCBIfam" id="TIGR00072">
    <property type="entry name" value="hydrog_prot"/>
    <property type="match status" value="1"/>
</dbReference>
<evidence type="ECO:0000313" key="6">
    <source>
        <dbReference type="Proteomes" id="UP000620559"/>
    </source>
</evidence>
<dbReference type="GO" id="GO:0016485">
    <property type="term" value="P:protein processing"/>
    <property type="evidence" value="ECO:0007669"/>
    <property type="project" value="TreeGrafter"/>
</dbReference>
<dbReference type="PRINTS" id="PR00446">
    <property type="entry name" value="HYDRGNUPTAKE"/>
</dbReference>
<protein>
    <submittedName>
        <fullName evidence="5">Hydrogenase maturation protease</fullName>
    </submittedName>
</protein>
<dbReference type="InterPro" id="IPR023430">
    <property type="entry name" value="Pept_HybD-like_dom_sf"/>
</dbReference>
<dbReference type="PANTHER" id="PTHR30302:SF1">
    <property type="entry name" value="HYDROGENASE 2 MATURATION PROTEASE"/>
    <property type="match status" value="1"/>
</dbReference>
<keyword evidence="3" id="KW-0064">Aspartyl protease</keyword>
<evidence type="ECO:0000256" key="1">
    <source>
        <dbReference type="ARBA" id="ARBA00006814"/>
    </source>
</evidence>
<keyword evidence="6" id="KW-1185">Reference proteome</keyword>
<dbReference type="CDD" id="cd06063">
    <property type="entry name" value="H2MP_Cyano-H2up"/>
    <property type="match status" value="1"/>
</dbReference>
<name>A0A8J7F3Y6_9CYAN</name>
<dbReference type="Pfam" id="PF01750">
    <property type="entry name" value="HycI"/>
    <property type="match status" value="1"/>
</dbReference>
<sequence>MTNHQTNLTIIGCGNLNRNDDAVGVIIAQRLQQYLATYPHPHVKIYDCGTAGTEVMFKARGSKHLIIIDASSTNSEPGAVFKLPGEELEAIPEPSYNLHDFRWDNAIAAGKKIFKDDFPIGVTVYLIEAANLDFGWELSAAVKHSADFVFEQIKTIIGHNLESDTNVLS</sequence>
<dbReference type="Gene3D" id="3.40.50.1450">
    <property type="entry name" value="HybD-like"/>
    <property type="match status" value="1"/>
</dbReference>
<dbReference type="Proteomes" id="UP000620559">
    <property type="component" value="Unassembled WGS sequence"/>
</dbReference>
<dbReference type="SUPFAM" id="SSF53163">
    <property type="entry name" value="HybD-like"/>
    <property type="match status" value="1"/>
</dbReference>
<organism evidence="5 6">
    <name type="scientific">Plectonema cf. radiosum LEGE 06105</name>
    <dbReference type="NCBI Taxonomy" id="945769"/>
    <lineage>
        <taxon>Bacteria</taxon>
        <taxon>Bacillati</taxon>
        <taxon>Cyanobacteriota</taxon>
        <taxon>Cyanophyceae</taxon>
        <taxon>Oscillatoriophycideae</taxon>
        <taxon>Oscillatoriales</taxon>
        <taxon>Microcoleaceae</taxon>
        <taxon>Plectonema</taxon>
    </lineage>
</organism>
<dbReference type="AlphaFoldDB" id="A0A8J7F3Y6"/>
<comment type="caution">
    <text evidence="5">The sequence shown here is derived from an EMBL/GenBank/DDBJ whole genome shotgun (WGS) entry which is preliminary data.</text>
</comment>
<keyword evidence="4" id="KW-0378">Hydrolase</keyword>
<reference evidence="5" key="1">
    <citation type="submission" date="2020-10" db="EMBL/GenBank/DDBJ databases">
        <authorList>
            <person name="Castelo-Branco R."/>
            <person name="Eusebio N."/>
            <person name="Adriana R."/>
            <person name="Vieira A."/>
            <person name="Brugerolle De Fraissinette N."/>
            <person name="Rezende De Castro R."/>
            <person name="Schneider M.P."/>
            <person name="Vasconcelos V."/>
            <person name="Leao P.N."/>
        </authorList>
    </citation>
    <scope>NUCLEOTIDE SEQUENCE</scope>
    <source>
        <strain evidence="5">LEGE 06105</strain>
    </source>
</reference>
<dbReference type="GO" id="GO:0004190">
    <property type="term" value="F:aspartic-type endopeptidase activity"/>
    <property type="evidence" value="ECO:0007669"/>
    <property type="project" value="UniProtKB-KW"/>
</dbReference>
<evidence type="ECO:0000256" key="4">
    <source>
        <dbReference type="ARBA" id="ARBA00022801"/>
    </source>
</evidence>
<proteinExistence type="inferred from homology"/>
<gene>
    <name evidence="5" type="ORF">IQ247_09465</name>
</gene>
<evidence type="ECO:0000256" key="2">
    <source>
        <dbReference type="ARBA" id="ARBA00022670"/>
    </source>
</evidence>
<dbReference type="PANTHER" id="PTHR30302">
    <property type="entry name" value="HYDROGENASE 1 MATURATION PROTEASE"/>
    <property type="match status" value="1"/>
</dbReference>
<dbReference type="InterPro" id="IPR000671">
    <property type="entry name" value="Peptidase_A31"/>
</dbReference>
<dbReference type="EMBL" id="JADEWL010000021">
    <property type="protein sequence ID" value="MBE9212915.1"/>
    <property type="molecule type" value="Genomic_DNA"/>
</dbReference>
<evidence type="ECO:0000256" key="3">
    <source>
        <dbReference type="ARBA" id="ARBA00022750"/>
    </source>
</evidence>